<sequence>MSHSAVLLGTLTFEELPLHMEHQSIQALQPSSIEEDEDDPRSLLYLFDDNDFERAAAFLAIEEAHQRAQAAAEALAEAEAQQQRTRALANRLRQLLEEDDELVDMLGRRILATNGYPVADLWQPHHYYSRHGQPYHHYHSYNTYGFQHPSTSRSSQAENPVSGFTPGLRVRDAHAVWDELAQHDGRSDYSHASPFVHAAPVILQGHAPYQSKAAQRIALISQPTTAPSPSLSRVPANTRIAIHPLTGLPMLLVEEDSDAKEASSSRDVSAVEHGFESDEEAGEWAIDDESDLDWLGRELLRRQGGANVWVLGTDDNTSQKTAFHPSSQEISPQSQSASNPSTAAANLAEQASISDSTLPVEVEEVDSDHELANIASALNSNRGEGIANLSSPSQRVAAALARAALRSPRPEQKTQRRLRAATVMSESEEEELETVGRPVEESDQEREMGDDASSLNDRPRKSIKVVDLR</sequence>
<feature type="region of interest" description="Disordered" evidence="2">
    <location>
        <begin position="403"/>
        <end position="469"/>
    </location>
</feature>
<accession>A0A5C3EBB0</accession>
<keyword evidence="1" id="KW-0175">Coiled coil</keyword>
<feature type="coiled-coil region" evidence="1">
    <location>
        <begin position="61"/>
        <end position="98"/>
    </location>
</feature>
<proteinExistence type="predicted"/>
<dbReference type="OrthoDB" id="2556207at2759"/>
<evidence type="ECO:0000313" key="4">
    <source>
        <dbReference type="Proteomes" id="UP000324022"/>
    </source>
</evidence>
<dbReference type="Proteomes" id="UP000324022">
    <property type="component" value="Unassembled WGS sequence"/>
</dbReference>
<evidence type="ECO:0000256" key="1">
    <source>
        <dbReference type="SAM" id="Coils"/>
    </source>
</evidence>
<feature type="compositionally biased region" description="Acidic residues" evidence="2">
    <location>
        <begin position="441"/>
        <end position="450"/>
    </location>
</feature>
<keyword evidence="4" id="KW-1185">Reference proteome</keyword>
<name>A0A5C3EBB0_9BASI</name>
<reference evidence="3 4" key="1">
    <citation type="submission" date="2018-03" db="EMBL/GenBank/DDBJ databases">
        <authorList>
            <person name="Guldener U."/>
        </authorList>
    </citation>
    <scope>NUCLEOTIDE SEQUENCE [LARGE SCALE GENOMIC DNA]</scope>
    <source>
        <strain evidence="3 4">NBRC100155</strain>
    </source>
</reference>
<feature type="compositionally biased region" description="Basic and acidic residues" evidence="2">
    <location>
        <begin position="457"/>
        <end position="469"/>
    </location>
</feature>
<dbReference type="AlphaFoldDB" id="A0A5C3EBB0"/>
<protein>
    <submittedName>
        <fullName evidence="3">Uncharacterized protein</fullName>
    </submittedName>
</protein>
<gene>
    <name evidence="3" type="ORF">UTRI_04159_B</name>
</gene>
<evidence type="ECO:0000313" key="3">
    <source>
        <dbReference type="EMBL" id="SPO26846.1"/>
    </source>
</evidence>
<feature type="compositionally biased region" description="Low complexity" evidence="2">
    <location>
        <begin position="326"/>
        <end position="338"/>
    </location>
</feature>
<organism evidence="3 4">
    <name type="scientific">Ustilago trichophora</name>
    <dbReference type="NCBI Taxonomy" id="86804"/>
    <lineage>
        <taxon>Eukaryota</taxon>
        <taxon>Fungi</taxon>
        <taxon>Dikarya</taxon>
        <taxon>Basidiomycota</taxon>
        <taxon>Ustilaginomycotina</taxon>
        <taxon>Ustilaginomycetes</taxon>
        <taxon>Ustilaginales</taxon>
        <taxon>Ustilaginaceae</taxon>
        <taxon>Ustilago</taxon>
    </lineage>
</organism>
<feature type="compositionally biased region" description="Basic and acidic residues" evidence="2">
    <location>
        <begin position="259"/>
        <end position="276"/>
    </location>
</feature>
<feature type="region of interest" description="Disordered" evidence="2">
    <location>
        <begin position="256"/>
        <end position="284"/>
    </location>
</feature>
<dbReference type="EMBL" id="OOIN01000015">
    <property type="protein sequence ID" value="SPO26846.1"/>
    <property type="molecule type" value="Genomic_DNA"/>
</dbReference>
<feature type="compositionally biased region" description="Polar residues" evidence="2">
    <location>
        <begin position="314"/>
        <end position="325"/>
    </location>
</feature>
<feature type="region of interest" description="Disordered" evidence="2">
    <location>
        <begin position="311"/>
        <end position="346"/>
    </location>
</feature>
<evidence type="ECO:0000256" key="2">
    <source>
        <dbReference type="SAM" id="MobiDB-lite"/>
    </source>
</evidence>